<dbReference type="InterPro" id="IPR041577">
    <property type="entry name" value="RT_RNaseH_2"/>
</dbReference>
<dbReference type="AlphaFoldDB" id="A0AA38L0I6"/>
<comment type="caution">
    <text evidence="2">The sequence shown here is derived from an EMBL/GenBank/DDBJ whole genome shotgun (WGS) entry which is preliminary data.</text>
</comment>
<proteinExistence type="predicted"/>
<dbReference type="PANTHER" id="PTHR33064">
    <property type="entry name" value="POL PROTEIN"/>
    <property type="match status" value="1"/>
</dbReference>
<feature type="non-terminal residue" evidence="2">
    <location>
        <position position="59"/>
    </location>
</feature>
<feature type="non-terminal residue" evidence="2">
    <location>
        <position position="1"/>
    </location>
</feature>
<dbReference type="InterPro" id="IPR051320">
    <property type="entry name" value="Viral_Replic_Matur_Polypro"/>
</dbReference>
<keyword evidence="3" id="KW-1185">Reference proteome</keyword>
<dbReference type="EMBL" id="JAHRHJ020000006">
    <property type="protein sequence ID" value="KAH9311091.1"/>
    <property type="molecule type" value="Genomic_DNA"/>
</dbReference>
<dbReference type="Pfam" id="PF17919">
    <property type="entry name" value="RT_RNaseH_2"/>
    <property type="match status" value="1"/>
</dbReference>
<evidence type="ECO:0000313" key="3">
    <source>
        <dbReference type="Proteomes" id="UP000824469"/>
    </source>
</evidence>
<dbReference type="InterPro" id="IPR043128">
    <property type="entry name" value="Rev_trsase/Diguanyl_cyclase"/>
</dbReference>
<dbReference type="Gene3D" id="3.30.70.270">
    <property type="match status" value="1"/>
</dbReference>
<dbReference type="Proteomes" id="UP000824469">
    <property type="component" value="Unassembled WGS sequence"/>
</dbReference>
<name>A0AA38L0I6_TAXCH</name>
<accession>A0AA38L0I6</accession>
<evidence type="ECO:0000259" key="1">
    <source>
        <dbReference type="Pfam" id="PF17919"/>
    </source>
</evidence>
<organism evidence="2 3">
    <name type="scientific">Taxus chinensis</name>
    <name type="common">Chinese yew</name>
    <name type="synonym">Taxus wallichiana var. chinensis</name>
    <dbReference type="NCBI Taxonomy" id="29808"/>
    <lineage>
        <taxon>Eukaryota</taxon>
        <taxon>Viridiplantae</taxon>
        <taxon>Streptophyta</taxon>
        <taxon>Embryophyta</taxon>
        <taxon>Tracheophyta</taxon>
        <taxon>Spermatophyta</taxon>
        <taxon>Pinopsida</taxon>
        <taxon>Pinidae</taxon>
        <taxon>Conifers II</taxon>
        <taxon>Cupressales</taxon>
        <taxon>Taxaceae</taxon>
        <taxon>Taxus</taxon>
    </lineage>
</organism>
<gene>
    <name evidence="2" type="ORF">KI387_026126</name>
</gene>
<protein>
    <recommendedName>
        <fullName evidence="1">Reverse transcriptase/retrotransposon-derived protein RNase H-like domain-containing protein</fullName>
    </recommendedName>
</protein>
<dbReference type="PANTHER" id="PTHR33064:SF37">
    <property type="entry name" value="RIBONUCLEASE H"/>
    <property type="match status" value="1"/>
</dbReference>
<evidence type="ECO:0000313" key="2">
    <source>
        <dbReference type="EMBL" id="KAH9311091.1"/>
    </source>
</evidence>
<reference evidence="2 3" key="1">
    <citation type="journal article" date="2021" name="Nat. Plants">
        <title>The Taxus genome provides insights into paclitaxel biosynthesis.</title>
        <authorList>
            <person name="Xiong X."/>
            <person name="Gou J."/>
            <person name="Liao Q."/>
            <person name="Li Y."/>
            <person name="Zhou Q."/>
            <person name="Bi G."/>
            <person name="Li C."/>
            <person name="Du R."/>
            <person name="Wang X."/>
            <person name="Sun T."/>
            <person name="Guo L."/>
            <person name="Liang H."/>
            <person name="Lu P."/>
            <person name="Wu Y."/>
            <person name="Zhang Z."/>
            <person name="Ro D.K."/>
            <person name="Shang Y."/>
            <person name="Huang S."/>
            <person name="Yan J."/>
        </authorList>
    </citation>
    <scope>NUCLEOTIDE SEQUENCE [LARGE SCALE GENOMIC DNA]</scope>
    <source>
        <strain evidence="2">Ta-2019</strain>
    </source>
</reference>
<dbReference type="SUPFAM" id="SSF56672">
    <property type="entry name" value="DNA/RNA polymerases"/>
    <property type="match status" value="1"/>
</dbReference>
<dbReference type="InterPro" id="IPR043502">
    <property type="entry name" value="DNA/RNA_pol_sf"/>
</dbReference>
<feature type="domain" description="Reverse transcriptase/retrotransposon-derived protein RNase H-like" evidence="1">
    <location>
        <begin position="17"/>
        <end position="59"/>
    </location>
</feature>
<sequence length="59" mass="6390">VVAPITLLQKKDKKFVWNEKCESAFKTLKDQLTSTPILVVPDPNGDFTVVTDASGEGLG</sequence>